<dbReference type="GO" id="GO:0004521">
    <property type="term" value="F:RNA endonuclease activity"/>
    <property type="evidence" value="ECO:0007669"/>
    <property type="project" value="InterPro"/>
</dbReference>
<dbReference type="GO" id="GO:0006351">
    <property type="term" value="P:DNA-templated transcription"/>
    <property type="evidence" value="ECO:0007669"/>
    <property type="project" value="TreeGrafter"/>
</dbReference>
<dbReference type="PANTHER" id="PTHR30319:SF1">
    <property type="entry name" value="TRANSCRIPTIONAL REPRESSOR PAAX"/>
    <property type="match status" value="1"/>
</dbReference>
<dbReference type="SUPFAM" id="SSF143430">
    <property type="entry name" value="TTP0101/SSO1404-like"/>
    <property type="match status" value="1"/>
</dbReference>
<dbReference type="AlphaFoldDB" id="A0A2H0W691"/>
<protein>
    <recommendedName>
        <fullName evidence="7">CRISPR-associated endoribonuclease Cas2</fullName>
        <ecNumber evidence="7">3.1.-.-</ecNumber>
    </recommendedName>
</protein>
<dbReference type="Proteomes" id="UP000231382">
    <property type="component" value="Unassembled WGS sequence"/>
</dbReference>
<dbReference type="EC" id="3.1.-.-" evidence="7"/>
<reference evidence="10" key="1">
    <citation type="submission" date="2017-09" db="EMBL/GenBank/DDBJ databases">
        <title>Depth-based differentiation of microbial function through sediment-hosted aquifers and enrichment of novel symbionts in the deep terrestrial subsurface.</title>
        <authorList>
            <person name="Probst A.J."/>
            <person name="Ladd B."/>
            <person name="Jarett J.K."/>
            <person name="Geller-Mcgrath D.E."/>
            <person name="Sieber C.M.K."/>
            <person name="Emerson J.B."/>
            <person name="Anantharaman K."/>
            <person name="Thomas B.C."/>
            <person name="Malmstrom R."/>
            <person name="Stieglmeier M."/>
            <person name="Klingl A."/>
            <person name="Woyke T."/>
            <person name="Ryan C.M."/>
            <person name="Banfield J.F."/>
        </authorList>
    </citation>
    <scope>NUCLEOTIDE SEQUENCE [LARGE SCALE GENOMIC DNA]</scope>
</reference>
<keyword evidence="5 7" id="KW-0460">Magnesium</keyword>
<dbReference type="InterPro" id="IPR021127">
    <property type="entry name" value="CRISPR_associated_Cas2"/>
</dbReference>
<evidence type="ECO:0000256" key="3">
    <source>
        <dbReference type="ARBA" id="ARBA00022759"/>
    </source>
</evidence>
<evidence type="ECO:0000313" key="9">
    <source>
        <dbReference type="EMBL" id="PIS07615.1"/>
    </source>
</evidence>
<gene>
    <name evidence="7" type="primary">cas2</name>
    <name evidence="9" type="ORF">COT78_02865</name>
</gene>
<evidence type="ECO:0000256" key="7">
    <source>
        <dbReference type="HAMAP-Rule" id="MF_01471"/>
    </source>
</evidence>
<dbReference type="PANTHER" id="PTHR30319">
    <property type="entry name" value="PHENYLACETIC ACID REGULATOR-RELATED TRANSCRIPTIONAL REPRESSOR"/>
    <property type="match status" value="1"/>
</dbReference>
<dbReference type="Pfam" id="PF20803">
    <property type="entry name" value="PaaX_M"/>
    <property type="match status" value="1"/>
</dbReference>
<dbReference type="InterPro" id="IPR048846">
    <property type="entry name" value="PaaX-like_central"/>
</dbReference>
<evidence type="ECO:0000256" key="2">
    <source>
        <dbReference type="ARBA" id="ARBA00022723"/>
    </source>
</evidence>
<accession>A0A2H0W691</accession>
<comment type="similarity">
    <text evidence="7">Belongs to the CRISPR-associated endoribonuclease Cas2 protein family.</text>
</comment>
<dbReference type="HAMAP" id="MF_01471">
    <property type="entry name" value="Cas2"/>
    <property type="match status" value="1"/>
</dbReference>
<dbReference type="GO" id="GO:0051607">
    <property type="term" value="P:defense response to virus"/>
    <property type="evidence" value="ECO:0007669"/>
    <property type="project" value="UniProtKB-UniRule"/>
</dbReference>
<evidence type="ECO:0000256" key="4">
    <source>
        <dbReference type="ARBA" id="ARBA00022801"/>
    </source>
</evidence>
<dbReference type="GO" id="GO:0046872">
    <property type="term" value="F:metal ion binding"/>
    <property type="evidence" value="ECO:0007669"/>
    <property type="project" value="UniProtKB-UniRule"/>
</dbReference>
<evidence type="ECO:0000256" key="5">
    <source>
        <dbReference type="ARBA" id="ARBA00022842"/>
    </source>
</evidence>
<organism evidence="9 10">
    <name type="scientific">Candidatus Berkelbacteria bacterium CG10_big_fil_rev_8_21_14_0_10_43_13</name>
    <dbReference type="NCBI Taxonomy" id="1974514"/>
    <lineage>
        <taxon>Bacteria</taxon>
        <taxon>Candidatus Berkelbacteria</taxon>
    </lineage>
</organism>
<evidence type="ECO:0000256" key="6">
    <source>
        <dbReference type="ARBA" id="ARBA00023118"/>
    </source>
</evidence>
<dbReference type="EMBL" id="PEZW01000018">
    <property type="protein sequence ID" value="PIS07615.1"/>
    <property type="molecule type" value="Genomic_DNA"/>
</dbReference>
<evidence type="ECO:0000256" key="1">
    <source>
        <dbReference type="ARBA" id="ARBA00022722"/>
    </source>
</evidence>
<evidence type="ECO:0000259" key="8">
    <source>
        <dbReference type="Pfam" id="PF20803"/>
    </source>
</evidence>
<proteinExistence type="inferred from homology"/>
<name>A0A2H0W691_9BACT</name>
<keyword evidence="1 7" id="KW-0540">Nuclease</keyword>
<keyword evidence="4 7" id="KW-0378">Hydrolase</keyword>
<dbReference type="GO" id="GO:0043571">
    <property type="term" value="P:maintenance of CRISPR repeat elements"/>
    <property type="evidence" value="ECO:0007669"/>
    <property type="project" value="UniProtKB-UniRule"/>
</dbReference>
<feature type="domain" description="Transcriptional repressor PaaX-like central Cas2-like" evidence="8">
    <location>
        <begin position="104"/>
        <end position="180"/>
    </location>
</feature>
<feature type="binding site" evidence="7">
    <location>
        <position position="116"/>
    </location>
    <ligand>
        <name>Mg(2+)</name>
        <dbReference type="ChEBI" id="CHEBI:18420"/>
        <note>catalytic</note>
    </ligand>
</feature>
<comment type="caution">
    <text evidence="9">The sequence shown here is derived from an EMBL/GenBank/DDBJ whole genome shotgun (WGS) entry which is preliminary data.</text>
</comment>
<dbReference type="GO" id="GO:0016787">
    <property type="term" value="F:hydrolase activity"/>
    <property type="evidence" value="ECO:0007669"/>
    <property type="project" value="UniProtKB-KW"/>
</dbReference>
<comment type="function">
    <text evidence="7">CRISPR (clustered regularly interspaced short palindromic repeat), is an adaptive immune system that provides protection against mobile genetic elements (viruses, transposable elements and conjugative plasmids). CRISPR clusters contain sequences complementary to antecedent mobile elements and target invading nucleic acids. CRISPR clusters are transcribed and processed into CRISPR RNA (crRNA). Functions as a ssRNA-specific endoribonuclease. Involved in the integration of spacer DNA into the CRISPR cassette.</text>
</comment>
<comment type="subunit">
    <text evidence="7">Homodimer, forms a heterotetramer with a Cas1 homodimer.</text>
</comment>
<evidence type="ECO:0000313" key="10">
    <source>
        <dbReference type="Proteomes" id="UP000231382"/>
    </source>
</evidence>
<keyword evidence="3 7" id="KW-0255">Endonuclease</keyword>
<sequence length="199" mass="23687">MIQKETKEIIKLTSKEILLLFADGVASLGFAFTKSKKDKNALGKYLDERSIDRSDFSRKIYRLKQRGYIRKIVENKSDYIELTDLGKNRVEINYLNELKPRISDHWDKKWRIIIFDIPEKYRTIRDVIRSKLYELGFIQVQKSVFVYPFDCHHDIQLICKHYGGSTYIKYMIAEIIEGEEEFIEIFINNNILTKDILSF</sequence>
<dbReference type="Gene3D" id="3.30.70.2650">
    <property type="match status" value="1"/>
</dbReference>
<keyword evidence="2 7" id="KW-0479">Metal-binding</keyword>
<comment type="cofactor">
    <cofactor evidence="7">
        <name>Mg(2+)</name>
        <dbReference type="ChEBI" id="CHEBI:18420"/>
    </cofactor>
</comment>
<keyword evidence="6 7" id="KW-0051">Antiviral defense</keyword>